<accession>A0A9D5CZI1</accession>
<proteinExistence type="predicted"/>
<name>A0A9D5CZI1_9LILI</name>
<evidence type="ECO:0000313" key="2">
    <source>
        <dbReference type="Proteomes" id="UP001085076"/>
    </source>
</evidence>
<dbReference type="AlphaFoldDB" id="A0A9D5CZI1"/>
<sequence>MAVQELGAGRRGSTSADAAVVAGVDVDIAAARLGVNVAAGANVEVDVTQDSAAAGVDVAQGQCCCGLHLWWWRGTEGGARPGQCCWGGSGAWLEQIVDLRKGWISTGCKGLGRLEERRRRRTRLLWRAAFISGNFRAGRTSIWRRPASRVLASELAWSGSLGGADGPASGAFEEERERLAGVERAQARGFALALRWPCCASAAGTRAFPAEAQLGRASLAGVTAAVAAGLRRGRRERKRYMPHMDLGVLKGMTGIREKACEKLILKQELYCGKLLSSYKNMVAVVSDLVKASKSMRCFIKGSAASSVLQFSDTPGDMSDPGDGDGIPVFTHFSISEFEVDYG</sequence>
<dbReference type="OrthoDB" id="1913984at2759"/>
<evidence type="ECO:0000313" key="1">
    <source>
        <dbReference type="EMBL" id="KAJ0981567.1"/>
    </source>
</evidence>
<protein>
    <submittedName>
        <fullName evidence="1">Uncharacterized protein</fullName>
    </submittedName>
</protein>
<organism evidence="1 2">
    <name type="scientific">Dioscorea zingiberensis</name>
    <dbReference type="NCBI Taxonomy" id="325984"/>
    <lineage>
        <taxon>Eukaryota</taxon>
        <taxon>Viridiplantae</taxon>
        <taxon>Streptophyta</taxon>
        <taxon>Embryophyta</taxon>
        <taxon>Tracheophyta</taxon>
        <taxon>Spermatophyta</taxon>
        <taxon>Magnoliopsida</taxon>
        <taxon>Liliopsida</taxon>
        <taxon>Dioscoreales</taxon>
        <taxon>Dioscoreaceae</taxon>
        <taxon>Dioscorea</taxon>
    </lineage>
</organism>
<dbReference type="EMBL" id="JAGGNH010000002">
    <property type="protein sequence ID" value="KAJ0981567.1"/>
    <property type="molecule type" value="Genomic_DNA"/>
</dbReference>
<dbReference type="Proteomes" id="UP001085076">
    <property type="component" value="Miscellaneous, Linkage group lg02"/>
</dbReference>
<gene>
    <name evidence="1" type="ORF">J5N97_009822</name>
</gene>
<reference evidence="1" key="1">
    <citation type="submission" date="2021-03" db="EMBL/GenBank/DDBJ databases">
        <authorList>
            <person name="Li Z."/>
            <person name="Yang C."/>
        </authorList>
    </citation>
    <scope>NUCLEOTIDE SEQUENCE</scope>
    <source>
        <strain evidence="1">Dzin_1.0</strain>
        <tissue evidence="1">Leaf</tissue>
    </source>
</reference>
<comment type="caution">
    <text evidence="1">The sequence shown here is derived from an EMBL/GenBank/DDBJ whole genome shotgun (WGS) entry which is preliminary data.</text>
</comment>
<dbReference type="PANTHER" id="PTHR15827">
    <property type="entry name" value="CYCLIN-DEPENDENT KINASE 2-INTERACTING PROTEIN"/>
    <property type="match status" value="1"/>
</dbReference>
<reference evidence="1" key="2">
    <citation type="journal article" date="2022" name="Hortic Res">
        <title>The genome of Dioscorea zingiberensis sheds light on the biosynthesis, origin and evolution of the medicinally important diosgenin saponins.</title>
        <authorList>
            <person name="Li Y."/>
            <person name="Tan C."/>
            <person name="Li Z."/>
            <person name="Guo J."/>
            <person name="Li S."/>
            <person name="Chen X."/>
            <person name="Wang C."/>
            <person name="Dai X."/>
            <person name="Yang H."/>
            <person name="Song W."/>
            <person name="Hou L."/>
            <person name="Xu J."/>
            <person name="Tong Z."/>
            <person name="Xu A."/>
            <person name="Yuan X."/>
            <person name="Wang W."/>
            <person name="Yang Q."/>
            <person name="Chen L."/>
            <person name="Sun Z."/>
            <person name="Wang K."/>
            <person name="Pan B."/>
            <person name="Chen J."/>
            <person name="Bao Y."/>
            <person name="Liu F."/>
            <person name="Qi X."/>
            <person name="Gang D.R."/>
            <person name="Wen J."/>
            <person name="Li J."/>
        </authorList>
    </citation>
    <scope>NUCLEOTIDE SEQUENCE</scope>
    <source>
        <strain evidence="1">Dzin_1.0</strain>
    </source>
</reference>
<keyword evidence="2" id="KW-1185">Reference proteome</keyword>
<dbReference type="PANTHER" id="PTHR15827:SF2">
    <property type="entry name" value="CYCLIN-DEPENDENT KINASE 2-INTERACTING PROTEIN"/>
    <property type="match status" value="1"/>
</dbReference>